<dbReference type="AlphaFoldDB" id="A0A8S9TRU4"/>
<organism evidence="2 3">
    <name type="scientific">Phytophthora infestans</name>
    <name type="common">Potato late blight agent</name>
    <name type="synonym">Botrytis infestans</name>
    <dbReference type="NCBI Taxonomy" id="4787"/>
    <lineage>
        <taxon>Eukaryota</taxon>
        <taxon>Sar</taxon>
        <taxon>Stramenopiles</taxon>
        <taxon>Oomycota</taxon>
        <taxon>Peronosporomycetes</taxon>
        <taxon>Peronosporales</taxon>
        <taxon>Peronosporaceae</taxon>
        <taxon>Phytophthora</taxon>
    </lineage>
</organism>
<reference evidence="2" key="1">
    <citation type="submission" date="2020-03" db="EMBL/GenBank/DDBJ databases">
        <title>Hybrid Assembly of Korean Phytophthora infestans isolates.</title>
        <authorList>
            <person name="Prokchorchik M."/>
            <person name="Lee Y."/>
            <person name="Seo J."/>
            <person name="Cho J.-H."/>
            <person name="Park Y.-E."/>
            <person name="Jang D.-C."/>
            <person name="Im J.-S."/>
            <person name="Choi J.-G."/>
            <person name="Park H.-J."/>
            <person name="Lee G.-B."/>
            <person name="Lee Y.-G."/>
            <person name="Hong S.-Y."/>
            <person name="Cho K."/>
            <person name="Sohn K.H."/>
        </authorList>
    </citation>
    <scope>NUCLEOTIDE SEQUENCE</scope>
    <source>
        <strain evidence="2">KR_2_A2</strain>
    </source>
</reference>
<comment type="caution">
    <text evidence="2">The sequence shown here is derived from an EMBL/GenBank/DDBJ whole genome shotgun (WGS) entry which is preliminary data.</text>
</comment>
<accession>A0A8S9TRU4</accession>
<sequence>VLEPRIQELPSCCGVKRNDNAFVFWWHNLKVDAILVTIVLLDAALQEVRKFKLKKVVIWDPPYVRRLFEIEVAERKLSLSSAMVFRRWNTQESTSKALPHRFCNENYVWV</sequence>
<name>A0A8S9TRU4_PHYIN</name>
<feature type="non-terminal residue" evidence="2">
    <location>
        <position position="1"/>
    </location>
</feature>
<evidence type="ECO:0000313" key="2">
    <source>
        <dbReference type="EMBL" id="KAF4130212.1"/>
    </source>
</evidence>
<evidence type="ECO:0000259" key="1">
    <source>
        <dbReference type="Pfam" id="PF22998"/>
    </source>
</evidence>
<dbReference type="InterPro" id="IPR055100">
    <property type="entry name" value="GNAT_LYC1-like"/>
</dbReference>
<evidence type="ECO:0000313" key="3">
    <source>
        <dbReference type="Proteomes" id="UP000704712"/>
    </source>
</evidence>
<dbReference type="Proteomes" id="UP000704712">
    <property type="component" value="Unassembled WGS sequence"/>
</dbReference>
<gene>
    <name evidence="2" type="ORF">GN958_ATG20627</name>
</gene>
<protein>
    <recommendedName>
        <fullName evidence="1">LYC1 C-terminal domain-containing protein</fullName>
    </recommendedName>
</protein>
<feature type="domain" description="LYC1 C-terminal" evidence="1">
    <location>
        <begin position="39"/>
        <end position="110"/>
    </location>
</feature>
<dbReference type="EMBL" id="JAACNO010002868">
    <property type="protein sequence ID" value="KAF4130212.1"/>
    <property type="molecule type" value="Genomic_DNA"/>
</dbReference>
<dbReference type="Pfam" id="PF22998">
    <property type="entry name" value="GNAT_LYC1-like"/>
    <property type="match status" value="1"/>
</dbReference>
<proteinExistence type="predicted"/>